<keyword evidence="6" id="KW-1185">Reference proteome</keyword>
<dbReference type="PROSITE" id="PS50005">
    <property type="entry name" value="TPR"/>
    <property type="match status" value="2"/>
</dbReference>
<dbReference type="PANTHER" id="PTHR22904:SF523">
    <property type="entry name" value="STRESS-INDUCED-PHOSPHOPROTEIN 1"/>
    <property type="match status" value="1"/>
</dbReference>
<dbReference type="Proteomes" id="UP001165063">
    <property type="component" value="Unassembled WGS sequence"/>
</dbReference>
<evidence type="ECO:0000313" key="6">
    <source>
        <dbReference type="Proteomes" id="UP001165063"/>
    </source>
</evidence>
<feature type="repeat" description="TPR" evidence="3">
    <location>
        <begin position="76"/>
        <end position="109"/>
    </location>
</feature>
<evidence type="ECO:0000256" key="3">
    <source>
        <dbReference type="PROSITE-ProRule" id="PRU00339"/>
    </source>
</evidence>
<dbReference type="EMBL" id="BSXU01002301">
    <property type="protein sequence ID" value="GMG36266.1"/>
    <property type="molecule type" value="Genomic_DNA"/>
</dbReference>
<reference evidence="5" key="1">
    <citation type="submission" date="2023-04" db="EMBL/GenBank/DDBJ databases">
        <title>Ambrosiozyma monospora NBRC 1965.</title>
        <authorList>
            <person name="Ichikawa N."/>
            <person name="Sato H."/>
            <person name="Tonouchi N."/>
        </authorList>
    </citation>
    <scope>NUCLEOTIDE SEQUENCE</scope>
    <source>
        <strain evidence="5">NBRC 1965</strain>
    </source>
</reference>
<sequence length="317" mass="36611">MTTSEELKKKGNNAFAKKEFKKAAKIYRDAIKLDPTNPVLFSNRAICFIKLNDWKRAVDDCIQGLSLPKVDKKTKVKLYWRYSTALIEDNEFNEALKQIEEGLKLDPTNQVLKQQKQKVEDHLASKKLKREVSNVDEWESIPVDVVDVLPHDLQEQLQSVDSLQSKKITTNSADSKKHDISKTKEPQFEKKQHISPMTQREVIEESDDDDELEKELAQIGGVILPKKQTASNQDSNINKSTTKAGLDPDEYPEKPTLFFLSTIKRTRDPESYDEYVLGIEPKYYKSLFRSSGLDSEFLKFFFEATLRYLNSPYLQCF</sequence>
<evidence type="ECO:0000256" key="2">
    <source>
        <dbReference type="ARBA" id="ARBA00022803"/>
    </source>
</evidence>
<feature type="repeat" description="TPR" evidence="3">
    <location>
        <begin position="4"/>
        <end position="37"/>
    </location>
</feature>
<dbReference type="GO" id="GO:0051879">
    <property type="term" value="F:Hsp90 protein binding"/>
    <property type="evidence" value="ECO:0007669"/>
    <property type="project" value="TreeGrafter"/>
</dbReference>
<evidence type="ECO:0000256" key="1">
    <source>
        <dbReference type="ARBA" id="ARBA00022737"/>
    </source>
</evidence>
<dbReference type="InterPro" id="IPR011990">
    <property type="entry name" value="TPR-like_helical_dom_sf"/>
</dbReference>
<dbReference type="Gene3D" id="1.25.40.10">
    <property type="entry name" value="Tetratricopeptide repeat domain"/>
    <property type="match status" value="1"/>
</dbReference>
<dbReference type="Pfam" id="PF13181">
    <property type="entry name" value="TPR_8"/>
    <property type="match status" value="2"/>
</dbReference>
<feature type="region of interest" description="Disordered" evidence="4">
    <location>
        <begin position="228"/>
        <end position="248"/>
    </location>
</feature>
<name>A0A9W6Z1E2_AMBMO</name>
<organism evidence="5 6">
    <name type="scientific">Ambrosiozyma monospora</name>
    <name type="common">Yeast</name>
    <name type="synonym">Endomycopsis monosporus</name>
    <dbReference type="NCBI Taxonomy" id="43982"/>
    <lineage>
        <taxon>Eukaryota</taxon>
        <taxon>Fungi</taxon>
        <taxon>Dikarya</taxon>
        <taxon>Ascomycota</taxon>
        <taxon>Saccharomycotina</taxon>
        <taxon>Pichiomycetes</taxon>
        <taxon>Pichiales</taxon>
        <taxon>Pichiaceae</taxon>
        <taxon>Ambrosiozyma</taxon>
    </lineage>
</organism>
<dbReference type="SMART" id="SM00028">
    <property type="entry name" value="TPR"/>
    <property type="match status" value="3"/>
</dbReference>
<protein>
    <submittedName>
        <fullName evidence="5">Unnamed protein product</fullName>
    </submittedName>
</protein>
<accession>A0A9W6Z1E2</accession>
<comment type="caution">
    <text evidence="5">The sequence shown here is derived from an EMBL/GenBank/DDBJ whole genome shotgun (WGS) entry which is preliminary data.</text>
</comment>
<dbReference type="SUPFAM" id="SSF48452">
    <property type="entry name" value="TPR-like"/>
    <property type="match status" value="1"/>
</dbReference>
<dbReference type="PANTHER" id="PTHR22904">
    <property type="entry name" value="TPR REPEAT CONTAINING PROTEIN"/>
    <property type="match status" value="1"/>
</dbReference>
<keyword evidence="1" id="KW-0677">Repeat</keyword>
<dbReference type="OrthoDB" id="10250354at2759"/>
<evidence type="ECO:0000256" key="4">
    <source>
        <dbReference type="SAM" id="MobiDB-lite"/>
    </source>
</evidence>
<evidence type="ECO:0000313" key="5">
    <source>
        <dbReference type="EMBL" id="GMG36266.1"/>
    </source>
</evidence>
<feature type="compositionally biased region" description="Basic and acidic residues" evidence="4">
    <location>
        <begin position="174"/>
        <end position="192"/>
    </location>
</feature>
<dbReference type="AlphaFoldDB" id="A0A9W6Z1E2"/>
<gene>
    <name evidence="5" type="ORF">Amon01_000464900</name>
</gene>
<feature type="region of interest" description="Disordered" evidence="4">
    <location>
        <begin position="169"/>
        <end position="196"/>
    </location>
</feature>
<feature type="compositionally biased region" description="Polar residues" evidence="4">
    <location>
        <begin position="228"/>
        <end position="243"/>
    </location>
</feature>
<keyword evidence="2 3" id="KW-0802">TPR repeat</keyword>
<dbReference type="InterPro" id="IPR019734">
    <property type="entry name" value="TPR_rpt"/>
</dbReference>
<proteinExistence type="predicted"/>